<accession>A0A8J7YY66</accession>
<feature type="transmembrane region" description="Helical" evidence="1">
    <location>
        <begin position="30"/>
        <end position="52"/>
    </location>
</feature>
<comment type="caution">
    <text evidence="2">The sequence shown here is derived from an EMBL/GenBank/DDBJ whole genome shotgun (WGS) entry which is preliminary data.</text>
</comment>
<dbReference type="RefSeq" id="WP_162421796.1">
    <property type="nucleotide sequence ID" value="NZ_WVIE01000003.1"/>
</dbReference>
<keyword evidence="1" id="KW-1133">Transmembrane helix</keyword>
<name>A0A8J7YY66_9CYAN</name>
<evidence type="ECO:0000313" key="3">
    <source>
        <dbReference type="Proteomes" id="UP000646053"/>
    </source>
</evidence>
<dbReference type="Proteomes" id="UP000646053">
    <property type="component" value="Unassembled WGS sequence"/>
</dbReference>
<dbReference type="InterPro" id="IPR012902">
    <property type="entry name" value="N_methyl_site"/>
</dbReference>
<keyword evidence="3" id="KW-1185">Reference proteome</keyword>
<gene>
    <name evidence="2" type="ORF">GS601_03015</name>
</gene>
<proteinExistence type="predicted"/>
<dbReference type="AlphaFoldDB" id="A0A8J7YY66"/>
<dbReference type="Pfam" id="PF07963">
    <property type="entry name" value="N_methyl"/>
    <property type="match status" value="1"/>
</dbReference>
<organism evidence="2 3">
    <name type="scientific">Myxacorys almedinensis A</name>
    <dbReference type="NCBI Taxonomy" id="2690445"/>
    <lineage>
        <taxon>Bacteria</taxon>
        <taxon>Bacillati</taxon>
        <taxon>Cyanobacteriota</taxon>
        <taxon>Cyanophyceae</taxon>
        <taxon>Leptolyngbyales</taxon>
        <taxon>Leptolyngbyaceae</taxon>
        <taxon>Myxacorys</taxon>
        <taxon>Myxacorys almedinensis</taxon>
    </lineage>
</organism>
<dbReference type="EMBL" id="WVIE01000003">
    <property type="protein sequence ID" value="NDJ16269.1"/>
    <property type="molecule type" value="Genomic_DNA"/>
</dbReference>
<reference evidence="2" key="1">
    <citation type="submission" date="2019-12" db="EMBL/GenBank/DDBJ databases">
        <title>High-Quality draft genome sequences of three cyanobacteria isolated from the limestone walls of the Old Cathedral of Coimbra.</title>
        <authorList>
            <person name="Tiago I."/>
            <person name="Soares F."/>
            <person name="Portugal A."/>
        </authorList>
    </citation>
    <scope>NUCLEOTIDE SEQUENCE</scope>
    <source>
        <strain evidence="2">A</strain>
    </source>
</reference>
<protein>
    <submittedName>
        <fullName evidence="2">Prepilin-type N-terminal cleavage/methylation domain-containing protein</fullName>
    </submittedName>
</protein>
<keyword evidence="1" id="KW-0812">Transmembrane</keyword>
<sequence>MSRQFLKQSVFSLLLSSKQKRNTGFTMIELLVALFIGSVITGGLLFMVVKLLETNQREASRSDTQREVQMAMDYISRDLREAVYVYDGRCLVKDSAAVNTSQNCTGLLDYLPEPISGEATTLPVLAFWKVEDLPQNLKTNCSNNAAAFSSTAALPVAVAGVPCISRRMYTLVVYTLDWTNGDNWKGKARIKRYNLPQFSDSAGAGGTQPEITKGWLYPAGENTGFNYWPNNKDYKPIAGYVVPVAATNANNQVLLDFVDKNPLIGGDVTCPNDYTVTPASASARGFYVCVKGAESNGKLNQEVIIRIQGNVAGRPGASNANIPLPIETRVLTRGVLNKNI</sequence>
<evidence type="ECO:0000313" key="2">
    <source>
        <dbReference type="EMBL" id="NDJ16269.1"/>
    </source>
</evidence>
<dbReference type="NCBIfam" id="TIGR02532">
    <property type="entry name" value="IV_pilin_GFxxxE"/>
    <property type="match status" value="1"/>
</dbReference>
<keyword evidence="1" id="KW-0472">Membrane</keyword>
<evidence type="ECO:0000256" key="1">
    <source>
        <dbReference type="SAM" id="Phobius"/>
    </source>
</evidence>